<gene>
    <name evidence="2" type="ORF">Solivirus1_70</name>
</gene>
<sequence>MSTFYKLSETKAENFFAPNKPNKRNWKNEKDGSSGSFQALDIRYKSPETGIIGDAFFELMGEGTLRKDQFGKVTLTIRIKEEADKIGAQEANKGVMACIAKHKQDLNMNHFEADRPGDVRGVYFYDAANSTSPVDGVEPKIYLRLDSSSSFQIPVKKDGKVIGQKIPYQSLIDKKMTGSVIFSPRDVYRANGAITRCYVRCFTILSEPTDAGYIDVFGNSENSKQSDTIAKFLEQAKSDPALLTALLASAEKLKSESKSLLIAAPATTTTTTTIISNGSQGNGANSANMSAPAPSLGIPTMSSMSSSSQMPQQFQQQAPQNQIAYQPQQMPQQMQQFQQQAPQQYQTVPPTPSSVGASQMPTLSQFNQQGQQQQNQALANFFAGQPGQMAPMRI</sequence>
<feature type="compositionally biased region" description="Low complexity" evidence="1">
    <location>
        <begin position="335"/>
        <end position="348"/>
    </location>
</feature>
<organism evidence="2">
    <name type="scientific">Solivirus sp</name>
    <dbReference type="NCBI Taxonomy" id="2487772"/>
    <lineage>
        <taxon>Viruses</taxon>
        <taxon>Pithoviruses</taxon>
    </lineage>
</organism>
<reference evidence="2" key="1">
    <citation type="submission" date="2018-10" db="EMBL/GenBank/DDBJ databases">
        <title>Hidden diversity of soil giant viruses.</title>
        <authorList>
            <person name="Schulz F."/>
            <person name="Alteio L."/>
            <person name="Goudeau D."/>
            <person name="Ryan E.M."/>
            <person name="Malmstrom R.R."/>
            <person name="Blanchard J."/>
            <person name="Woyke T."/>
        </authorList>
    </citation>
    <scope>NUCLEOTIDE SEQUENCE</scope>
    <source>
        <strain evidence="2">SOV1</strain>
    </source>
</reference>
<proteinExistence type="predicted"/>
<evidence type="ECO:0000256" key="1">
    <source>
        <dbReference type="SAM" id="MobiDB-lite"/>
    </source>
</evidence>
<evidence type="ECO:0000313" key="2">
    <source>
        <dbReference type="EMBL" id="AYV85913.1"/>
    </source>
</evidence>
<protein>
    <submittedName>
        <fullName evidence="2">Uncharacterized protein</fullName>
    </submittedName>
</protein>
<accession>A0A3G5AJC0</accession>
<dbReference type="EMBL" id="MK072489">
    <property type="protein sequence ID" value="AYV85913.1"/>
    <property type="molecule type" value="Genomic_DNA"/>
</dbReference>
<name>A0A3G5AJC0_9VIRU</name>
<feature type="region of interest" description="Disordered" evidence="1">
    <location>
        <begin position="335"/>
        <end position="362"/>
    </location>
</feature>